<dbReference type="Gene3D" id="3.90.180.10">
    <property type="entry name" value="Medium-chain alcohol dehydrogenases, catalytic domain"/>
    <property type="match status" value="1"/>
</dbReference>
<comment type="caution">
    <text evidence="2">The sequence shown here is derived from an EMBL/GenBank/DDBJ whole genome shotgun (WGS) entry which is preliminary data.</text>
</comment>
<keyword evidence="3" id="KW-1185">Reference proteome</keyword>
<dbReference type="Pfam" id="PF08240">
    <property type="entry name" value="ADH_N"/>
    <property type="match status" value="1"/>
</dbReference>
<accession>A0A4R7I2J5</accession>
<sequence length="322" mass="33963">MKAIAHDRYGSPDELVFRDVTDPTPGPGQVVLDVHAASVNPLDVHMMTGTPMLVRLTAGLRRPKQTVRGADVAGVVAAVADDVTDLAVGDRVVGMARGSFAEQAIASAGALTTIPDEMSFADAAALPVAGVTALQAIRDYARVPAGGSLLIIGAAGGVGTFAVQIAASMGIEVTGVCSTRNVEMVRELGATRVIDYTSERVVDGTKYDAIIDNVGSHSLGDMRRSLTDDGALVIVSGKKGRFIRPVDRVVAAKLRFLFGSQRAESFTATETPDELRELLGLIERGELRPVIDRRFPLADTAEAMRYVMTGHARAKVIIDVVA</sequence>
<dbReference type="PANTHER" id="PTHR44013">
    <property type="entry name" value="ZINC-TYPE ALCOHOL DEHYDROGENASE-LIKE PROTEIN C16A3.02C"/>
    <property type="match status" value="1"/>
</dbReference>
<dbReference type="OrthoDB" id="3727682at2"/>
<dbReference type="InterPro" id="IPR052733">
    <property type="entry name" value="Chloroplast_QOR"/>
</dbReference>
<dbReference type="InterPro" id="IPR011032">
    <property type="entry name" value="GroES-like_sf"/>
</dbReference>
<name>A0A4R7I2J5_9ACTN</name>
<dbReference type="SMART" id="SM00829">
    <property type="entry name" value="PKS_ER"/>
    <property type="match status" value="1"/>
</dbReference>
<dbReference type="InterPro" id="IPR036291">
    <property type="entry name" value="NAD(P)-bd_dom_sf"/>
</dbReference>
<dbReference type="CDD" id="cd08267">
    <property type="entry name" value="MDR1"/>
    <property type="match status" value="1"/>
</dbReference>
<dbReference type="Gene3D" id="3.40.50.720">
    <property type="entry name" value="NAD(P)-binding Rossmann-like Domain"/>
    <property type="match status" value="1"/>
</dbReference>
<dbReference type="InterPro" id="IPR020843">
    <property type="entry name" value="ER"/>
</dbReference>
<gene>
    <name evidence="2" type="ORF">BDK89_2455</name>
</gene>
<dbReference type="Proteomes" id="UP000294558">
    <property type="component" value="Unassembled WGS sequence"/>
</dbReference>
<dbReference type="AlphaFoldDB" id="A0A4R7I2J5"/>
<dbReference type="SUPFAM" id="SSF50129">
    <property type="entry name" value="GroES-like"/>
    <property type="match status" value="1"/>
</dbReference>
<dbReference type="PANTHER" id="PTHR44013:SF1">
    <property type="entry name" value="ZINC-TYPE ALCOHOL DEHYDROGENASE-LIKE PROTEIN C16A3.02C"/>
    <property type="match status" value="1"/>
</dbReference>
<proteinExistence type="predicted"/>
<dbReference type="GO" id="GO:0016491">
    <property type="term" value="F:oxidoreductase activity"/>
    <property type="evidence" value="ECO:0007669"/>
    <property type="project" value="InterPro"/>
</dbReference>
<feature type="domain" description="Enoyl reductase (ER)" evidence="1">
    <location>
        <begin position="10"/>
        <end position="318"/>
    </location>
</feature>
<organism evidence="2 3">
    <name type="scientific">Ilumatobacter fluminis</name>
    <dbReference type="NCBI Taxonomy" id="467091"/>
    <lineage>
        <taxon>Bacteria</taxon>
        <taxon>Bacillati</taxon>
        <taxon>Actinomycetota</taxon>
        <taxon>Acidimicrobiia</taxon>
        <taxon>Acidimicrobiales</taxon>
        <taxon>Ilumatobacteraceae</taxon>
        <taxon>Ilumatobacter</taxon>
    </lineage>
</organism>
<dbReference type="SUPFAM" id="SSF51735">
    <property type="entry name" value="NAD(P)-binding Rossmann-fold domains"/>
    <property type="match status" value="1"/>
</dbReference>
<evidence type="ECO:0000259" key="1">
    <source>
        <dbReference type="SMART" id="SM00829"/>
    </source>
</evidence>
<reference evidence="2 3" key="1">
    <citation type="submission" date="2019-03" db="EMBL/GenBank/DDBJ databases">
        <title>Sequencing the genomes of 1000 actinobacteria strains.</title>
        <authorList>
            <person name="Klenk H.-P."/>
        </authorList>
    </citation>
    <scope>NUCLEOTIDE SEQUENCE [LARGE SCALE GENOMIC DNA]</scope>
    <source>
        <strain evidence="2 3">DSM 18936</strain>
    </source>
</reference>
<dbReference type="InterPro" id="IPR013154">
    <property type="entry name" value="ADH-like_N"/>
</dbReference>
<dbReference type="EMBL" id="SOAU01000001">
    <property type="protein sequence ID" value="TDT16856.1"/>
    <property type="molecule type" value="Genomic_DNA"/>
</dbReference>
<evidence type="ECO:0000313" key="3">
    <source>
        <dbReference type="Proteomes" id="UP000294558"/>
    </source>
</evidence>
<evidence type="ECO:0000313" key="2">
    <source>
        <dbReference type="EMBL" id="TDT16856.1"/>
    </source>
</evidence>
<dbReference type="Pfam" id="PF13602">
    <property type="entry name" value="ADH_zinc_N_2"/>
    <property type="match status" value="1"/>
</dbReference>
<protein>
    <submittedName>
        <fullName evidence="2">NADPH:quinone reductase-like Zn-dependent oxidoreductase</fullName>
    </submittedName>
</protein>